<reference evidence="1" key="1">
    <citation type="journal article" date="2019" name="bioRxiv">
        <title>The Genome of the Zebra Mussel, Dreissena polymorpha: A Resource for Invasive Species Research.</title>
        <authorList>
            <person name="McCartney M.A."/>
            <person name="Auch B."/>
            <person name="Kono T."/>
            <person name="Mallez S."/>
            <person name="Zhang Y."/>
            <person name="Obille A."/>
            <person name="Becker A."/>
            <person name="Abrahante J.E."/>
            <person name="Garbe J."/>
            <person name="Badalamenti J.P."/>
            <person name="Herman A."/>
            <person name="Mangelson H."/>
            <person name="Liachko I."/>
            <person name="Sullivan S."/>
            <person name="Sone E.D."/>
            <person name="Koren S."/>
            <person name="Silverstein K.A.T."/>
            <person name="Beckman K.B."/>
            <person name="Gohl D.M."/>
        </authorList>
    </citation>
    <scope>NUCLEOTIDE SEQUENCE</scope>
    <source>
        <strain evidence="1">Duluth1</strain>
        <tissue evidence="1">Whole animal</tissue>
    </source>
</reference>
<accession>A0A9D4E0H4</accession>
<comment type="caution">
    <text evidence="1">The sequence shown here is derived from an EMBL/GenBank/DDBJ whole genome shotgun (WGS) entry which is preliminary data.</text>
</comment>
<name>A0A9D4E0H4_DREPO</name>
<dbReference type="EMBL" id="JAIWYP010000009">
    <property type="protein sequence ID" value="KAH3769532.1"/>
    <property type="molecule type" value="Genomic_DNA"/>
</dbReference>
<dbReference type="AlphaFoldDB" id="A0A9D4E0H4"/>
<evidence type="ECO:0000313" key="1">
    <source>
        <dbReference type="EMBL" id="KAH3769532.1"/>
    </source>
</evidence>
<sequence length="59" mass="6777">MMNPENWGAKEYREELQKIGIKAPVSLTKAALKALYKENSVRNSDNDNAQINIRSEERL</sequence>
<organism evidence="1 2">
    <name type="scientific">Dreissena polymorpha</name>
    <name type="common">Zebra mussel</name>
    <name type="synonym">Mytilus polymorpha</name>
    <dbReference type="NCBI Taxonomy" id="45954"/>
    <lineage>
        <taxon>Eukaryota</taxon>
        <taxon>Metazoa</taxon>
        <taxon>Spiralia</taxon>
        <taxon>Lophotrochozoa</taxon>
        <taxon>Mollusca</taxon>
        <taxon>Bivalvia</taxon>
        <taxon>Autobranchia</taxon>
        <taxon>Heteroconchia</taxon>
        <taxon>Euheterodonta</taxon>
        <taxon>Imparidentia</taxon>
        <taxon>Neoheterodontei</taxon>
        <taxon>Myida</taxon>
        <taxon>Dreissenoidea</taxon>
        <taxon>Dreissenidae</taxon>
        <taxon>Dreissena</taxon>
    </lineage>
</organism>
<reference evidence="1" key="2">
    <citation type="submission" date="2020-11" db="EMBL/GenBank/DDBJ databases">
        <authorList>
            <person name="McCartney M.A."/>
            <person name="Auch B."/>
            <person name="Kono T."/>
            <person name="Mallez S."/>
            <person name="Becker A."/>
            <person name="Gohl D.M."/>
            <person name="Silverstein K.A.T."/>
            <person name="Koren S."/>
            <person name="Bechman K.B."/>
            <person name="Herman A."/>
            <person name="Abrahante J.E."/>
            <person name="Garbe J."/>
        </authorList>
    </citation>
    <scope>NUCLEOTIDE SEQUENCE</scope>
    <source>
        <strain evidence="1">Duluth1</strain>
        <tissue evidence="1">Whole animal</tissue>
    </source>
</reference>
<protein>
    <submittedName>
        <fullName evidence="1">Uncharacterized protein</fullName>
    </submittedName>
</protein>
<evidence type="ECO:0000313" key="2">
    <source>
        <dbReference type="Proteomes" id="UP000828390"/>
    </source>
</evidence>
<keyword evidence="2" id="KW-1185">Reference proteome</keyword>
<gene>
    <name evidence="1" type="ORF">DPMN_170803</name>
</gene>
<proteinExistence type="predicted"/>
<dbReference type="Proteomes" id="UP000828390">
    <property type="component" value="Unassembled WGS sequence"/>
</dbReference>